<dbReference type="Pfam" id="PF00005">
    <property type="entry name" value="ABC_tran"/>
    <property type="match status" value="1"/>
</dbReference>
<dbReference type="EMBL" id="BJVJ01000119">
    <property type="protein sequence ID" value="GEL26879.1"/>
    <property type="molecule type" value="Genomic_DNA"/>
</dbReference>
<dbReference type="GO" id="GO:0015807">
    <property type="term" value="P:L-amino acid transport"/>
    <property type="evidence" value="ECO:0007669"/>
    <property type="project" value="TreeGrafter"/>
</dbReference>
<evidence type="ECO:0000256" key="3">
    <source>
        <dbReference type="ARBA" id="ARBA00022741"/>
    </source>
</evidence>
<keyword evidence="4 7" id="KW-0067">ATP-binding</keyword>
<evidence type="ECO:0000256" key="1">
    <source>
        <dbReference type="ARBA" id="ARBA00005417"/>
    </source>
</evidence>
<evidence type="ECO:0000256" key="2">
    <source>
        <dbReference type="ARBA" id="ARBA00022448"/>
    </source>
</evidence>
<dbReference type="InterPro" id="IPR003439">
    <property type="entry name" value="ABC_transporter-like_ATP-bd"/>
</dbReference>
<name>A0A511DQ18_9PSEU</name>
<sequence>MLSVHEVESGYGLVPVLHGVSLQVAPGEIVAVLGPNGAGKSTLLRTISGLLTLRSGSISVGTTRLDGLPPHRVARLGVAHVVEGRGILPNLTIRENLLLGSFLHGSRDGEKQRLDAALDQFPWMRPRLSDLGGRLSGGQQQMLAIARALVGDPSVLLLDEPSLGLAPLVIDELFEVIGRLATGERAVLIVEQHVHRCLEVATRGYVLQRGRVVLTDTAEALRTDERIEQAYLS</sequence>
<dbReference type="SMART" id="SM00382">
    <property type="entry name" value="AAA"/>
    <property type="match status" value="1"/>
</dbReference>
<dbReference type="PROSITE" id="PS00211">
    <property type="entry name" value="ABC_TRANSPORTER_1"/>
    <property type="match status" value="1"/>
</dbReference>
<dbReference type="InterPro" id="IPR003593">
    <property type="entry name" value="AAA+_ATPase"/>
</dbReference>
<dbReference type="GO" id="GO:0005524">
    <property type="term" value="F:ATP binding"/>
    <property type="evidence" value="ECO:0007669"/>
    <property type="project" value="UniProtKB-KW"/>
</dbReference>
<keyword evidence="5" id="KW-0029">Amino-acid transport</keyword>
<dbReference type="AlphaFoldDB" id="A0A511DQ18"/>
<evidence type="ECO:0000256" key="5">
    <source>
        <dbReference type="ARBA" id="ARBA00022970"/>
    </source>
</evidence>
<keyword evidence="8" id="KW-1185">Reference proteome</keyword>
<dbReference type="OrthoDB" id="9776369at2"/>
<evidence type="ECO:0000313" key="7">
    <source>
        <dbReference type="EMBL" id="GEL26879.1"/>
    </source>
</evidence>
<protein>
    <submittedName>
        <fullName evidence="7">ABC transporter ATP-binding protein</fullName>
    </submittedName>
</protein>
<evidence type="ECO:0000313" key="8">
    <source>
        <dbReference type="Proteomes" id="UP000321685"/>
    </source>
</evidence>
<dbReference type="InterPro" id="IPR027417">
    <property type="entry name" value="P-loop_NTPase"/>
</dbReference>
<keyword evidence="3" id="KW-0547">Nucleotide-binding</keyword>
<evidence type="ECO:0000256" key="4">
    <source>
        <dbReference type="ARBA" id="ARBA00022840"/>
    </source>
</evidence>
<dbReference type="PANTHER" id="PTHR43820:SF4">
    <property type="entry name" value="HIGH-AFFINITY BRANCHED-CHAIN AMINO ACID TRANSPORT ATP-BINDING PROTEIN LIVF"/>
    <property type="match status" value="1"/>
</dbReference>
<dbReference type="PANTHER" id="PTHR43820">
    <property type="entry name" value="HIGH-AFFINITY BRANCHED-CHAIN AMINO ACID TRANSPORT ATP-BINDING PROTEIN LIVF"/>
    <property type="match status" value="1"/>
</dbReference>
<accession>A0A511DQ18</accession>
<proteinExistence type="inferred from homology"/>
<comment type="similarity">
    <text evidence="1">Belongs to the ABC transporter superfamily.</text>
</comment>
<dbReference type="GO" id="GO:0016887">
    <property type="term" value="F:ATP hydrolysis activity"/>
    <property type="evidence" value="ECO:0007669"/>
    <property type="project" value="InterPro"/>
</dbReference>
<dbReference type="CDD" id="cd03224">
    <property type="entry name" value="ABC_TM1139_LivF_branched"/>
    <property type="match status" value="1"/>
</dbReference>
<reference evidence="7 8" key="1">
    <citation type="submission" date="2019-07" db="EMBL/GenBank/DDBJ databases">
        <title>Whole genome shotgun sequence of Pseudonocardia sulfidoxydans NBRC 16205.</title>
        <authorList>
            <person name="Hosoyama A."/>
            <person name="Uohara A."/>
            <person name="Ohji S."/>
            <person name="Ichikawa N."/>
        </authorList>
    </citation>
    <scope>NUCLEOTIDE SEQUENCE [LARGE SCALE GENOMIC DNA]</scope>
    <source>
        <strain evidence="7 8">NBRC 16205</strain>
    </source>
</reference>
<dbReference type="PROSITE" id="PS50893">
    <property type="entry name" value="ABC_TRANSPORTER_2"/>
    <property type="match status" value="1"/>
</dbReference>
<dbReference type="InterPro" id="IPR017871">
    <property type="entry name" value="ABC_transporter-like_CS"/>
</dbReference>
<keyword evidence="2" id="KW-0813">Transport</keyword>
<feature type="domain" description="ABC transporter" evidence="6">
    <location>
        <begin position="2"/>
        <end position="232"/>
    </location>
</feature>
<evidence type="ECO:0000259" key="6">
    <source>
        <dbReference type="PROSITE" id="PS50893"/>
    </source>
</evidence>
<dbReference type="Proteomes" id="UP000321685">
    <property type="component" value="Unassembled WGS sequence"/>
</dbReference>
<gene>
    <name evidence="7" type="ORF">PSU4_58330</name>
</gene>
<dbReference type="InterPro" id="IPR052156">
    <property type="entry name" value="BCAA_Transport_ATP-bd_LivF"/>
</dbReference>
<dbReference type="Gene3D" id="3.40.50.300">
    <property type="entry name" value="P-loop containing nucleotide triphosphate hydrolases"/>
    <property type="match status" value="1"/>
</dbReference>
<organism evidence="7 8">
    <name type="scientific">Pseudonocardia sulfidoxydans NBRC 16205</name>
    <dbReference type="NCBI Taxonomy" id="1223511"/>
    <lineage>
        <taxon>Bacteria</taxon>
        <taxon>Bacillati</taxon>
        <taxon>Actinomycetota</taxon>
        <taxon>Actinomycetes</taxon>
        <taxon>Pseudonocardiales</taxon>
        <taxon>Pseudonocardiaceae</taxon>
        <taxon>Pseudonocardia</taxon>
    </lineage>
</organism>
<dbReference type="SUPFAM" id="SSF52540">
    <property type="entry name" value="P-loop containing nucleoside triphosphate hydrolases"/>
    <property type="match status" value="1"/>
</dbReference>
<dbReference type="RefSeq" id="WP_147115662.1">
    <property type="nucleotide sequence ID" value="NZ_BJVJ01000119.1"/>
</dbReference>
<comment type="caution">
    <text evidence="7">The sequence shown here is derived from an EMBL/GenBank/DDBJ whole genome shotgun (WGS) entry which is preliminary data.</text>
</comment>
<dbReference type="GO" id="GO:0015658">
    <property type="term" value="F:branched-chain amino acid transmembrane transporter activity"/>
    <property type="evidence" value="ECO:0007669"/>
    <property type="project" value="TreeGrafter"/>
</dbReference>